<protein>
    <recommendedName>
        <fullName evidence="4">Prepilin-type N-terminal cleavage/methylation domain-containing protein</fullName>
    </recommendedName>
</protein>
<keyword evidence="3" id="KW-1185">Reference proteome</keyword>
<evidence type="ECO:0008006" key="4">
    <source>
        <dbReference type="Google" id="ProtNLM"/>
    </source>
</evidence>
<keyword evidence="1" id="KW-0472">Membrane</keyword>
<evidence type="ECO:0000313" key="3">
    <source>
        <dbReference type="Proteomes" id="UP000594463"/>
    </source>
</evidence>
<reference evidence="2 3" key="1">
    <citation type="journal article" date="2021" name="Nat. Commun.">
        <title>Isolation of a member of the candidate phylum Atribacteria reveals a unique cell membrane structure.</title>
        <authorList>
            <person name="Taiki K."/>
            <person name="Nobu M.K."/>
            <person name="Kusada H."/>
            <person name="Meng X.-Y."/>
            <person name="Hosoki N."/>
            <person name="Uematsu K."/>
            <person name="Yoshioka H."/>
            <person name="Kamagata Y."/>
            <person name="Tamaki H."/>
        </authorList>
    </citation>
    <scope>NUCLEOTIDE SEQUENCE [LARGE SCALE GENOMIC DNA]</scope>
    <source>
        <strain evidence="2 3">RT761</strain>
    </source>
</reference>
<evidence type="ECO:0000256" key="1">
    <source>
        <dbReference type="SAM" id="Phobius"/>
    </source>
</evidence>
<keyword evidence="1" id="KW-0812">Transmembrane</keyword>
<feature type="transmembrane region" description="Helical" evidence="1">
    <location>
        <begin position="20"/>
        <end position="39"/>
    </location>
</feature>
<accession>A0A7T1F438</accession>
<evidence type="ECO:0000313" key="2">
    <source>
        <dbReference type="EMBL" id="QPM69330.1"/>
    </source>
</evidence>
<sequence>MQSLPLKLWLNEKGFSLIEMLVVFCLFMVFLVISSSLIANLGRTVDVYADIIEKNETFLSALDQLKTFIKTGYPIALLQNGNRLQIAMGKNLIEIYPKDSNLLVKHSNAANPILDHCSIIGPLFELEVLENGKIRVQVSLDFLFQDNSREHLDLQCLSWCEVVDEEIEE</sequence>
<proteinExistence type="predicted"/>
<dbReference type="EMBL" id="CP065383">
    <property type="protein sequence ID" value="QPM69330.1"/>
    <property type="molecule type" value="Genomic_DNA"/>
</dbReference>
<keyword evidence="1" id="KW-1133">Transmembrane helix</keyword>
<gene>
    <name evidence="2" type="ORF">RT761_02560</name>
</gene>
<organism evidence="2 3">
    <name type="scientific">Atribacter laminatus</name>
    <dbReference type="NCBI Taxonomy" id="2847778"/>
    <lineage>
        <taxon>Bacteria</taxon>
        <taxon>Pseudomonadati</taxon>
        <taxon>Atribacterota</taxon>
        <taxon>Atribacteria</taxon>
        <taxon>Atribacterales</taxon>
        <taxon>Atribacteraceae</taxon>
        <taxon>Atribacter</taxon>
    </lineage>
</organism>
<dbReference type="AlphaFoldDB" id="A0A7T1F438"/>
<dbReference type="Pfam" id="PF07963">
    <property type="entry name" value="N_methyl"/>
    <property type="match status" value="1"/>
</dbReference>
<dbReference type="Proteomes" id="UP000594463">
    <property type="component" value="Chromosome"/>
</dbReference>
<dbReference type="KEGG" id="alam:RT761_02560"/>
<name>A0A7T1F438_ATRLM</name>
<dbReference type="InterPro" id="IPR012902">
    <property type="entry name" value="N_methyl_site"/>
</dbReference>
<dbReference type="RefSeq" id="WP_218111807.1">
    <property type="nucleotide sequence ID" value="NZ_CP065383.1"/>
</dbReference>